<evidence type="ECO:0000313" key="2">
    <source>
        <dbReference type="EMBL" id="EDX08828.1"/>
    </source>
</evidence>
<dbReference type="EMBL" id="CM000363">
    <property type="protein sequence ID" value="EDX08828.1"/>
    <property type="molecule type" value="Genomic_DNA"/>
</dbReference>
<dbReference type="GO" id="GO:0005829">
    <property type="term" value="C:cytosol"/>
    <property type="evidence" value="ECO:0007669"/>
    <property type="project" value="TreeGrafter"/>
</dbReference>
<keyword evidence="3" id="KW-1185">Reference proteome</keyword>
<name>B4QMH1_DROSI</name>
<accession>B4QMH1</accession>
<dbReference type="OMA" id="ANMWRER"/>
<evidence type="ECO:0000259" key="1">
    <source>
        <dbReference type="Pfam" id="PF05603"/>
    </source>
</evidence>
<dbReference type="PhylomeDB" id="B4QMH1"/>
<sequence length="167" mass="18741">MSLFGLIVSGRLPQSDFVAVDATKLLVNVPDIESVNYLVVFLTGVSPLPVGTSAAIYFSWPDANAAPTWQYLGHINNNKPSAIFKIAQLKKSHELEAQAHGMSTANDNKQFGQRMLENFFNYASSFGVAARDIPPISSETFVPFSVVQNWYTNFQRRMEQNPNFWKY</sequence>
<dbReference type="GO" id="GO:0006606">
    <property type="term" value="P:protein import into nucleus"/>
    <property type="evidence" value="ECO:0007669"/>
    <property type="project" value="TreeGrafter"/>
</dbReference>
<dbReference type="AlphaFoldDB" id="B4QMH1"/>
<dbReference type="HOGENOM" id="CLU_084839_0_0_1"/>
<dbReference type="GO" id="GO:0005634">
    <property type="term" value="C:nucleus"/>
    <property type="evidence" value="ECO:0007669"/>
    <property type="project" value="TreeGrafter"/>
</dbReference>
<dbReference type="GO" id="GO:0061608">
    <property type="term" value="F:nuclear import signal receptor activity"/>
    <property type="evidence" value="ECO:0007669"/>
    <property type="project" value="TreeGrafter"/>
</dbReference>
<reference evidence="2 3" key="1">
    <citation type="journal article" date="2007" name="Nature">
        <title>Evolution of genes and genomes on the Drosophila phylogeny.</title>
        <authorList>
            <consortium name="Drosophila 12 Genomes Consortium"/>
            <person name="Clark A.G."/>
            <person name="Eisen M.B."/>
            <person name="Smith D.R."/>
            <person name="Bergman C.M."/>
            <person name="Oliver B."/>
            <person name="Markow T.A."/>
            <person name="Kaufman T.C."/>
            <person name="Kellis M."/>
            <person name="Gelbart W."/>
            <person name="Iyer V.N."/>
            <person name="Pollard D.A."/>
            <person name="Sackton T.B."/>
            <person name="Larracuente A.M."/>
            <person name="Singh N.D."/>
            <person name="Abad J.P."/>
            <person name="Abt D.N."/>
            <person name="Adryan B."/>
            <person name="Aguade M."/>
            <person name="Akashi H."/>
            <person name="Anderson W.W."/>
            <person name="Aquadro C.F."/>
            <person name="Ardell D.H."/>
            <person name="Arguello R."/>
            <person name="Artieri C.G."/>
            <person name="Barbash D.A."/>
            <person name="Barker D."/>
            <person name="Barsanti P."/>
            <person name="Batterham P."/>
            <person name="Batzoglou S."/>
            <person name="Begun D."/>
            <person name="Bhutkar A."/>
            <person name="Blanco E."/>
            <person name="Bosak S.A."/>
            <person name="Bradley R.K."/>
            <person name="Brand A.D."/>
            <person name="Brent M.R."/>
            <person name="Brooks A.N."/>
            <person name="Brown R.H."/>
            <person name="Butlin R.K."/>
            <person name="Caggese C."/>
            <person name="Calvi B.R."/>
            <person name="Bernardo de Carvalho A."/>
            <person name="Caspi A."/>
            <person name="Castrezana S."/>
            <person name="Celniker S.E."/>
            <person name="Chang J.L."/>
            <person name="Chapple C."/>
            <person name="Chatterji S."/>
            <person name="Chinwalla A."/>
            <person name="Civetta A."/>
            <person name="Clifton S.W."/>
            <person name="Comeron J.M."/>
            <person name="Costello J.C."/>
            <person name="Coyne J.A."/>
            <person name="Daub J."/>
            <person name="David R.G."/>
            <person name="Delcher A.L."/>
            <person name="Delehaunty K."/>
            <person name="Do C.B."/>
            <person name="Ebling H."/>
            <person name="Edwards K."/>
            <person name="Eickbush T."/>
            <person name="Evans J.D."/>
            <person name="Filipski A."/>
            <person name="Findeiss S."/>
            <person name="Freyhult E."/>
            <person name="Fulton L."/>
            <person name="Fulton R."/>
            <person name="Garcia A.C."/>
            <person name="Gardiner A."/>
            <person name="Garfield D.A."/>
            <person name="Garvin B.E."/>
            <person name="Gibson G."/>
            <person name="Gilbert D."/>
            <person name="Gnerre S."/>
            <person name="Godfrey J."/>
            <person name="Good R."/>
            <person name="Gotea V."/>
            <person name="Gravely B."/>
            <person name="Greenberg A.J."/>
            <person name="Griffiths-Jones S."/>
            <person name="Gross S."/>
            <person name="Guigo R."/>
            <person name="Gustafson E.A."/>
            <person name="Haerty W."/>
            <person name="Hahn M.W."/>
            <person name="Halligan D.L."/>
            <person name="Halpern A.L."/>
            <person name="Halter G.M."/>
            <person name="Han M.V."/>
            <person name="Heger A."/>
            <person name="Hillier L."/>
            <person name="Hinrichs A.S."/>
            <person name="Holmes I."/>
            <person name="Hoskins R.A."/>
            <person name="Hubisz M.J."/>
            <person name="Hultmark D."/>
            <person name="Huntley M.A."/>
            <person name="Jaffe D.B."/>
            <person name="Jagadeeshan S."/>
            <person name="Jeck W.R."/>
            <person name="Johnson J."/>
            <person name="Jones C.D."/>
            <person name="Jordan W.C."/>
            <person name="Karpen G.H."/>
            <person name="Kataoka E."/>
            <person name="Keightley P.D."/>
            <person name="Kheradpour P."/>
            <person name="Kirkness E.F."/>
            <person name="Koerich L.B."/>
            <person name="Kristiansen K."/>
            <person name="Kudrna D."/>
            <person name="Kulathinal R.J."/>
            <person name="Kumar S."/>
            <person name="Kwok R."/>
            <person name="Lander E."/>
            <person name="Langley C.H."/>
            <person name="Lapoint R."/>
            <person name="Lazzaro B.P."/>
            <person name="Lee S.J."/>
            <person name="Levesque L."/>
            <person name="Li R."/>
            <person name="Lin C.F."/>
            <person name="Lin M.F."/>
            <person name="Lindblad-Toh K."/>
            <person name="Llopart A."/>
            <person name="Long M."/>
            <person name="Low L."/>
            <person name="Lozovsky E."/>
            <person name="Lu J."/>
            <person name="Luo M."/>
            <person name="Machado C.A."/>
            <person name="Makalowski W."/>
            <person name="Marzo M."/>
            <person name="Matsuda M."/>
            <person name="Matzkin L."/>
            <person name="McAllister B."/>
            <person name="McBride C.S."/>
            <person name="McKernan B."/>
            <person name="McKernan K."/>
            <person name="Mendez-Lago M."/>
            <person name="Minx P."/>
            <person name="Mollenhauer M.U."/>
            <person name="Montooth K."/>
            <person name="Mount S.M."/>
            <person name="Mu X."/>
            <person name="Myers E."/>
            <person name="Negre B."/>
            <person name="Newfeld S."/>
            <person name="Nielsen R."/>
            <person name="Noor M.A."/>
            <person name="O'Grady P."/>
            <person name="Pachter L."/>
            <person name="Papaceit M."/>
            <person name="Parisi M.J."/>
            <person name="Parisi M."/>
            <person name="Parts L."/>
            <person name="Pedersen J.S."/>
            <person name="Pesole G."/>
            <person name="Phillippy A.M."/>
            <person name="Ponting C.P."/>
            <person name="Pop M."/>
            <person name="Porcelli D."/>
            <person name="Powell J.R."/>
            <person name="Prohaska S."/>
            <person name="Pruitt K."/>
            <person name="Puig M."/>
            <person name="Quesneville H."/>
            <person name="Ram K.R."/>
            <person name="Rand D."/>
            <person name="Rasmussen M.D."/>
            <person name="Reed L.K."/>
            <person name="Reenan R."/>
            <person name="Reily A."/>
            <person name="Remington K.A."/>
            <person name="Rieger T.T."/>
            <person name="Ritchie M.G."/>
            <person name="Robin C."/>
            <person name="Rogers Y.H."/>
            <person name="Rohde C."/>
            <person name="Rozas J."/>
            <person name="Rubenfield M.J."/>
            <person name="Ruiz A."/>
            <person name="Russo S."/>
            <person name="Salzberg S.L."/>
            <person name="Sanchez-Gracia A."/>
            <person name="Saranga D.J."/>
            <person name="Sato H."/>
            <person name="Schaeffer S.W."/>
            <person name="Schatz M.C."/>
            <person name="Schlenke T."/>
            <person name="Schwartz R."/>
            <person name="Segarra C."/>
            <person name="Singh R.S."/>
            <person name="Sirot L."/>
            <person name="Sirota M."/>
            <person name="Sisneros N.B."/>
            <person name="Smith C.D."/>
            <person name="Smith T.F."/>
            <person name="Spieth J."/>
            <person name="Stage D.E."/>
            <person name="Stark A."/>
            <person name="Stephan W."/>
            <person name="Strausberg R.L."/>
            <person name="Strempel S."/>
            <person name="Sturgill D."/>
            <person name="Sutton G."/>
            <person name="Sutton G.G."/>
            <person name="Tao W."/>
            <person name="Teichmann S."/>
            <person name="Tobari Y.N."/>
            <person name="Tomimura Y."/>
            <person name="Tsolas J.M."/>
            <person name="Valente V.L."/>
            <person name="Venter E."/>
            <person name="Venter J.C."/>
            <person name="Vicario S."/>
            <person name="Vieira F.G."/>
            <person name="Vilella A.J."/>
            <person name="Villasante A."/>
            <person name="Walenz B."/>
            <person name="Wang J."/>
            <person name="Wasserman M."/>
            <person name="Watts T."/>
            <person name="Wilson D."/>
            <person name="Wilson R.K."/>
            <person name="Wing R.A."/>
            <person name="Wolfner M.F."/>
            <person name="Wong A."/>
            <person name="Wong G.K."/>
            <person name="Wu C.I."/>
            <person name="Wu G."/>
            <person name="Yamamoto D."/>
            <person name="Yang H.P."/>
            <person name="Yang S.P."/>
            <person name="Yorke J.A."/>
            <person name="Yoshida K."/>
            <person name="Zdobnov E."/>
            <person name="Zhang P."/>
            <person name="Zhang Y."/>
            <person name="Zimin A.V."/>
            <person name="Baldwin J."/>
            <person name="Abdouelleil A."/>
            <person name="Abdulkadir J."/>
            <person name="Abebe A."/>
            <person name="Abera B."/>
            <person name="Abreu J."/>
            <person name="Acer S.C."/>
            <person name="Aftuck L."/>
            <person name="Alexander A."/>
            <person name="An P."/>
            <person name="Anderson E."/>
            <person name="Anderson S."/>
            <person name="Arachi H."/>
            <person name="Azer M."/>
            <person name="Bachantsang P."/>
            <person name="Barry A."/>
            <person name="Bayul T."/>
            <person name="Berlin A."/>
            <person name="Bessette D."/>
            <person name="Bloom T."/>
            <person name="Blye J."/>
            <person name="Boguslavskiy L."/>
            <person name="Bonnet C."/>
            <person name="Boukhgalter B."/>
            <person name="Bourzgui I."/>
            <person name="Brown A."/>
            <person name="Cahill P."/>
            <person name="Channer S."/>
            <person name="Cheshatsang Y."/>
            <person name="Chuda L."/>
            <person name="Citroen M."/>
            <person name="Collymore A."/>
            <person name="Cooke P."/>
            <person name="Costello M."/>
            <person name="D'Aco K."/>
            <person name="Daza R."/>
            <person name="De Haan G."/>
            <person name="DeGray S."/>
            <person name="DeMaso C."/>
            <person name="Dhargay N."/>
            <person name="Dooley K."/>
            <person name="Dooley E."/>
            <person name="Doricent M."/>
            <person name="Dorje P."/>
            <person name="Dorjee K."/>
            <person name="Dupes A."/>
            <person name="Elong R."/>
            <person name="Falk J."/>
            <person name="Farina A."/>
            <person name="Faro S."/>
            <person name="Ferguson D."/>
            <person name="Fisher S."/>
            <person name="Foley C.D."/>
            <person name="Franke A."/>
            <person name="Friedrich D."/>
            <person name="Gadbois L."/>
            <person name="Gearin G."/>
            <person name="Gearin C.R."/>
            <person name="Giannoukos G."/>
            <person name="Goode T."/>
            <person name="Graham J."/>
            <person name="Grandbois E."/>
            <person name="Grewal S."/>
            <person name="Gyaltsen K."/>
            <person name="Hafez N."/>
            <person name="Hagos B."/>
            <person name="Hall J."/>
            <person name="Henson C."/>
            <person name="Hollinger A."/>
            <person name="Honan T."/>
            <person name="Huard M.D."/>
            <person name="Hughes L."/>
            <person name="Hurhula B."/>
            <person name="Husby M.E."/>
            <person name="Kamat A."/>
            <person name="Kanga B."/>
            <person name="Kashin S."/>
            <person name="Khazanovich D."/>
            <person name="Kisner P."/>
            <person name="Lance K."/>
            <person name="Lara M."/>
            <person name="Lee W."/>
            <person name="Lennon N."/>
            <person name="Letendre F."/>
            <person name="LeVine R."/>
            <person name="Lipovsky A."/>
            <person name="Liu X."/>
            <person name="Liu J."/>
            <person name="Liu S."/>
            <person name="Lokyitsang T."/>
            <person name="Lokyitsang Y."/>
            <person name="Lubonja R."/>
            <person name="Lui A."/>
            <person name="MacDonald P."/>
            <person name="Magnisalis V."/>
            <person name="Maru K."/>
            <person name="Matthews C."/>
            <person name="McCusker W."/>
            <person name="McDonough S."/>
            <person name="Mehta T."/>
            <person name="Meldrim J."/>
            <person name="Meneus L."/>
            <person name="Mihai O."/>
            <person name="Mihalev A."/>
            <person name="Mihova T."/>
            <person name="Mittelman R."/>
            <person name="Mlenga V."/>
            <person name="Montmayeur A."/>
            <person name="Mulrain L."/>
            <person name="Navidi A."/>
            <person name="Naylor J."/>
            <person name="Negash T."/>
            <person name="Nguyen T."/>
            <person name="Nguyen N."/>
            <person name="Nicol R."/>
            <person name="Norbu C."/>
            <person name="Norbu N."/>
            <person name="Novod N."/>
            <person name="O'Neill B."/>
            <person name="Osman S."/>
            <person name="Markiewicz E."/>
            <person name="Oyono O.L."/>
            <person name="Patti C."/>
            <person name="Phunkhang P."/>
            <person name="Pierre F."/>
            <person name="Priest M."/>
            <person name="Raghuraman S."/>
            <person name="Rege F."/>
            <person name="Reyes R."/>
            <person name="Rise C."/>
            <person name="Rogov P."/>
            <person name="Ross K."/>
            <person name="Ryan E."/>
            <person name="Settipalli S."/>
            <person name="Shea T."/>
            <person name="Sherpa N."/>
            <person name="Shi L."/>
            <person name="Shih D."/>
            <person name="Sparrow T."/>
            <person name="Spaulding J."/>
            <person name="Stalker J."/>
            <person name="Stange-Thomann N."/>
            <person name="Stavropoulos S."/>
            <person name="Stone C."/>
            <person name="Strader C."/>
            <person name="Tesfaye S."/>
            <person name="Thomson T."/>
            <person name="Thoulutsang Y."/>
            <person name="Thoulutsang D."/>
            <person name="Topham K."/>
            <person name="Topping I."/>
            <person name="Tsamla T."/>
            <person name="Vassiliev H."/>
            <person name="Vo A."/>
            <person name="Wangchuk T."/>
            <person name="Wangdi T."/>
            <person name="Weiand M."/>
            <person name="Wilkinson J."/>
            <person name="Wilson A."/>
            <person name="Yadav S."/>
            <person name="Young G."/>
            <person name="Yu Q."/>
            <person name="Zembek L."/>
            <person name="Zhong D."/>
            <person name="Zimmer A."/>
            <person name="Zwirko Z."/>
            <person name="Jaffe D.B."/>
            <person name="Alvarez P."/>
            <person name="Brockman W."/>
            <person name="Butler J."/>
            <person name="Chin C."/>
            <person name="Gnerre S."/>
            <person name="Grabherr M."/>
            <person name="Kleber M."/>
            <person name="Mauceli E."/>
            <person name="MacCallum I."/>
        </authorList>
    </citation>
    <scope>NUCLEOTIDE SEQUENCE [LARGE SCALE GENOMIC DNA]</scope>
    <source>
        <strain evidence="3">white501</strain>
    </source>
</reference>
<dbReference type="STRING" id="7240.B4QMH1"/>
<proteinExistence type="predicted"/>
<gene>
    <name evidence="2" type="primary">Dsim\GD13463</name>
    <name evidence="2" type="ORF">Dsim_GD13463</name>
</gene>
<dbReference type="InterPro" id="IPR008493">
    <property type="entry name" value="Hikeshi-like_N"/>
</dbReference>
<protein>
    <submittedName>
        <fullName evidence="2">GD13463</fullName>
    </submittedName>
</protein>
<dbReference type="InterPro" id="IPR031318">
    <property type="entry name" value="OPI10"/>
</dbReference>
<dbReference type="Proteomes" id="UP000000304">
    <property type="component" value="Chromosome 3L"/>
</dbReference>
<dbReference type="OrthoDB" id="10248398at2759"/>
<organism evidence="2 3">
    <name type="scientific">Drosophila simulans</name>
    <name type="common">Fruit fly</name>
    <dbReference type="NCBI Taxonomy" id="7240"/>
    <lineage>
        <taxon>Eukaryota</taxon>
        <taxon>Metazoa</taxon>
        <taxon>Ecdysozoa</taxon>
        <taxon>Arthropoda</taxon>
        <taxon>Hexapoda</taxon>
        <taxon>Insecta</taxon>
        <taxon>Pterygota</taxon>
        <taxon>Neoptera</taxon>
        <taxon>Endopterygota</taxon>
        <taxon>Diptera</taxon>
        <taxon>Brachycera</taxon>
        <taxon>Muscomorpha</taxon>
        <taxon>Ephydroidea</taxon>
        <taxon>Drosophilidae</taxon>
        <taxon>Drosophila</taxon>
        <taxon>Sophophora</taxon>
    </lineage>
</organism>
<evidence type="ECO:0000313" key="3">
    <source>
        <dbReference type="Proteomes" id="UP000000304"/>
    </source>
</evidence>
<dbReference type="GO" id="GO:0030544">
    <property type="term" value="F:Hsp70 protein binding"/>
    <property type="evidence" value="ECO:0007669"/>
    <property type="project" value="TreeGrafter"/>
</dbReference>
<dbReference type="SMR" id="B4QMH1"/>
<dbReference type="Pfam" id="PF05603">
    <property type="entry name" value="Hikeshi-like_N"/>
    <property type="match status" value="1"/>
</dbReference>
<feature type="domain" description="Hikeshi-like N-terminal" evidence="1">
    <location>
        <begin position="7"/>
        <end position="109"/>
    </location>
</feature>
<dbReference type="PANTHER" id="PTHR12925:SF0">
    <property type="entry name" value="PROTEIN HIKESHI"/>
    <property type="match status" value="1"/>
</dbReference>
<dbReference type="PANTHER" id="PTHR12925">
    <property type="entry name" value="HIKESHI FAMILY MEMBER"/>
    <property type="match status" value="1"/>
</dbReference>